<dbReference type="EMBL" id="BDCX01000003">
    <property type="protein sequence ID" value="GAT65963.1"/>
    <property type="molecule type" value="Genomic_DNA"/>
</dbReference>
<dbReference type="STRING" id="161355.PS9374_01607"/>
<accession>A0A161M9B9</accession>
<proteinExistence type="predicted"/>
<organism evidence="1 2">
    <name type="scientific">Planomonospora sphaerica</name>
    <dbReference type="NCBI Taxonomy" id="161355"/>
    <lineage>
        <taxon>Bacteria</taxon>
        <taxon>Bacillati</taxon>
        <taxon>Actinomycetota</taxon>
        <taxon>Actinomycetes</taxon>
        <taxon>Streptosporangiales</taxon>
        <taxon>Streptosporangiaceae</taxon>
        <taxon>Planomonospora</taxon>
    </lineage>
</organism>
<dbReference type="AlphaFoldDB" id="A0A161M9B9"/>
<evidence type="ECO:0000313" key="1">
    <source>
        <dbReference type="EMBL" id="GAT65963.1"/>
    </source>
</evidence>
<dbReference type="RefSeq" id="WP_068895766.1">
    <property type="nucleotide sequence ID" value="NZ_BDCX01000003.1"/>
</dbReference>
<sequence length="187" mass="20824">MTLEDQLSALAGVGIGLAPGRTVAELLHSFPREAYESEPFTLLLFVLGIEVEAEPWGRRFSERVWNFDTECVHGPGAYVEITRRLCLIAGRPDALTDVRDHVDLGTGEAWLEYTAGGRRRRWTVDVVDDWADPMVVSYLMDELEGDGRRFHAMDNGQASVLMLLTEDEARRLNGLIGEELIVPAVPA</sequence>
<gene>
    <name evidence="1" type="ORF">PS9374_01607</name>
</gene>
<evidence type="ECO:0000313" key="2">
    <source>
        <dbReference type="Proteomes" id="UP000077701"/>
    </source>
</evidence>
<reference evidence="2" key="2">
    <citation type="submission" date="2016-04" db="EMBL/GenBank/DDBJ databases">
        <title>Planomonospora sphaerica JCM9374 whole genome shotgun sequence.</title>
        <authorList>
            <person name="Suzuki T."/>
            <person name="Dohra H."/>
            <person name="Kodani S."/>
        </authorList>
    </citation>
    <scope>NUCLEOTIDE SEQUENCE [LARGE SCALE GENOMIC DNA]</scope>
    <source>
        <strain evidence="2">JCM 9374</strain>
    </source>
</reference>
<keyword evidence="2" id="KW-1185">Reference proteome</keyword>
<name>A0A161M9B9_9ACTN</name>
<protein>
    <submittedName>
        <fullName evidence="1">Uncharacterized protein</fullName>
    </submittedName>
</protein>
<comment type="caution">
    <text evidence="1">The sequence shown here is derived from an EMBL/GenBank/DDBJ whole genome shotgun (WGS) entry which is preliminary data.</text>
</comment>
<dbReference type="Proteomes" id="UP000077701">
    <property type="component" value="Unassembled WGS sequence"/>
</dbReference>
<reference evidence="1 2" key="1">
    <citation type="journal article" date="2016" name="Genome Announc.">
        <title>Draft Genome Sequence of Planomonospora sphaerica JCM9374, a Rare Actinomycete.</title>
        <authorList>
            <person name="Dohra H."/>
            <person name="Suzuki T."/>
            <person name="Inoue Y."/>
            <person name="Kodani S."/>
        </authorList>
    </citation>
    <scope>NUCLEOTIDE SEQUENCE [LARGE SCALE GENOMIC DNA]</scope>
    <source>
        <strain evidence="1 2">JCM 9374</strain>
    </source>
</reference>